<keyword evidence="1" id="KW-0472">Membrane</keyword>
<evidence type="ECO:0000313" key="3">
    <source>
        <dbReference type="Proteomes" id="UP000283587"/>
    </source>
</evidence>
<evidence type="ECO:0000313" key="2">
    <source>
        <dbReference type="EMBL" id="RJL04900.1"/>
    </source>
</evidence>
<protein>
    <submittedName>
        <fullName evidence="2">DUF2125 domain-containing protein</fullName>
    </submittedName>
</protein>
<keyword evidence="1" id="KW-1133">Transmembrane helix</keyword>
<dbReference type="AlphaFoldDB" id="A0A418ZWP1"/>
<name>A0A418ZWP1_9RHOB</name>
<accession>A0A418ZWP1</accession>
<dbReference type="Proteomes" id="UP000283587">
    <property type="component" value="Unassembled WGS sequence"/>
</dbReference>
<evidence type="ECO:0000256" key="1">
    <source>
        <dbReference type="SAM" id="Phobius"/>
    </source>
</evidence>
<dbReference type="EMBL" id="QZEW01000124">
    <property type="protein sequence ID" value="RJL04900.1"/>
    <property type="molecule type" value="Genomic_DNA"/>
</dbReference>
<organism evidence="2 3">
    <name type="scientific">Paracoccus siganidrum</name>
    <dbReference type="NCBI Taxonomy" id="1276757"/>
    <lineage>
        <taxon>Bacteria</taxon>
        <taxon>Pseudomonadati</taxon>
        <taxon>Pseudomonadota</taxon>
        <taxon>Alphaproteobacteria</taxon>
        <taxon>Rhodobacterales</taxon>
        <taxon>Paracoccaceae</taxon>
        <taxon>Paracoccus</taxon>
    </lineage>
</organism>
<keyword evidence="3" id="KW-1185">Reference proteome</keyword>
<comment type="caution">
    <text evidence="2">The sequence shown here is derived from an EMBL/GenBank/DDBJ whole genome shotgun (WGS) entry which is preliminary data.</text>
</comment>
<sequence length="360" mass="36718">MRAGETPAVAEIGGKGTGAGMRKVVGVVLLIAAAIGGLWIGGESWAAGKLRELIAERPDMQAAAVRPLREASRIGLRLDRPQLASPGLGLAPDWLELWLSPLAPLRAVATPSASGRLDLSGQQVPFQIADAQAQVALSPLNRMAVSHLAVDSGAVLLGEQVLMQRLRAEADLVRLGAGAPSAAGAAYDLRLALEGLQGDRLAVLGFAPLALPGALSAEGAGRVWLEGALGGLGGSAAPRVVGVQTGGLELRLGALSARLVGRLVQGADGLTEGRVALYTSDGQGFLDAAADAGLIPADGRLLARAMLNQMGRMPMPEPAAPDGLDFPEPTAGELRIPLILRDGRLLLGEMPIGPAPAFPG</sequence>
<dbReference type="OrthoDB" id="7625707at2"/>
<feature type="transmembrane region" description="Helical" evidence="1">
    <location>
        <begin position="24"/>
        <end position="42"/>
    </location>
</feature>
<proteinExistence type="predicted"/>
<reference evidence="3" key="1">
    <citation type="submission" date="2018-09" db="EMBL/GenBank/DDBJ databases">
        <title>Paracoccus onubensis nov. sp. a moderate halophilic bacterium isolated from Gruta de las Maravillas (Aracena, Spain).</title>
        <authorList>
            <person name="Jurado V."/>
            <person name="Gutierrez-Patricio S."/>
            <person name="Gonzalez-Pimentel J.L."/>
            <person name="Miller A.Z."/>
            <person name="Laiz L."/>
            <person name="Saiz-Jimenez C."/>
        </authorList>
    </citation>
    <scope>NUCLEOTIDE SEQUENCE [LARGE SCALE GENOMIC DNA]</scope>
    <source>
        <strain evidence="3">DSM 26381</strain>
    </source>
</reference>
<dbReference type="InterPro" id="IPR018666">
    <property type="entry name" value="DUF2125"/>
</dbReference>
<dbReference type="Pfam" id="PF09898">
    <property type="entry name" value="DUF2125"/>
    <property type="match status" value="1"/>
</dbReference>
<gene>
    <name evidence="2" type="ORF">D3P05_20505</name>
</gene>
<keyword evidence="1" id="KW-0812">Transmembrane</keyword>